<reference evidence="8" key="3">
    <citation type="submission" date="2019-06" db="EMBL/GenBank/DDBJ databases">
        <authorList>
            <person name="Poynton C."/>
            <person name="Hasenbein S."/>
            <person name="Benoit J.B."/>
            <person name="Sepulveda M.S."/>
            <person name="Poelchau M.F."/>
            <person name="Murali S.C."/>
            <person name="Chen S."/>
            <person name="Glastad K.M."/>
            <person name="Werren J.H."/>
            <person name="Vineis J.H."/>
            <person name="Bowen J.L."/>
            <person name="Friedrich M."/>
            <person name="Jones J."/>
            <person name="Robertson H.M."/>
            <person name="Feyereisen R."/>
            <person name="Mechler-Hickson A."/>
            <person name="Mathers N."/>
            <person name="Lee C.E."/>
            <person name="Colbourne J.K."/>
            <person name="Biales A."/>
            <person name="Johnston J.S."/>
            <person name="Wellborn G.A."/>
            <person name="Rosendale A.J."/>
            <person name="Cridge A.G."/>
            <person name="Munoz-Torres M.C."/>
            <person name="Bain P.A."/>
            <person name="Manny A.R."/>
            <person name="Major K.M."/>
            <person name="Lambert F.N."/>
            <person name="Vulpe C.D."/>
            <person name="Tuck P."/>
            <person name="Blalock B.J."/>
            <person name="Lin Y.-Y."/>
            <person name="Smith M.E."/>
            <person name="Ochoa-Acuna H."/>
            <person name="Chen M.-J.M."/>
            <person name="Childers C.P."/>
            <person name="Qu J."/>
            <person name="Dugan S."/>
            <person name="Lee S.L."/>
            <person name="Chao H."/>
            <person name="Dinh H."/>
            <person name="Han Y."/>
            <person name="Doddapaneni H."/>
            <person name="Worley K.C."/>
            <person name="Muzny D.M."/>
            <person name="Gibbs R.A."/>
            <person name="Richards S."/>
        </authorList>
    </citation>
    <scope>NUCLEOTIDE SEQUENCE</scope>
    <source>
        <strain evidence="8">HAZT.00-mixed</strain>
        <tissue evidence="8">Whole organism</tissue>
    </source>
</reference>
<comment type="subcellular location">
    <subcellularLocation>
        <location evidence="1">Nucleus</location>
        <location evidence="1">Nucleolus</location>
    </subcellularLocation>
</comment>
<dbReference type="PANTHER" id="PTHR13214:SF1">
    <property type="entry name" value="ZINC FINGER PROTEIN 330"/>
    <property type="match status" value="1"/>
</dbReference>
<keyword evidence="7" id="KW-0539">Nucleus</keyword>
<dbReference type="OrthoDB" id="10258894at2759"/>
<dbReference type="GO" id="GO:0008270">
    <property type="term" value="F:zinc ion binding"/>
    <property type="evidence" value="ECO:0007669"/>
    <property type="project" value="UniProtKB-KW"/>
</dbReference>
<dbReference type="Pfam" id="PF06524">
    <property type="entry name" value="NOA36"/>
    <property type="match status" value="1"/>
</dbReference>
<evidence type="ECO:0000256" key="1">
    <source>
        <dbReference type="ARBA" id="ARBA00004604"/>
    </source>
</evidence>
<sequence length="152" mass="17665">MPKKKTGQRKKAERQKLIQKELRKGLASRSLAEQPCNFAMGAICDFCETWICHARKCLQTHACSCPLTDACCIECERDVWSHGGRIFNCNFCNNYLCEDDQFEHQASCQVLEQESYKCEYKCRLFQIQESLSCSRLGQHSCLRCKICYCEEH</sequence>
<evidence type="ECO:0000256" key="4">
    <source>
        <dbReference type="ARBA" id="ARBA00022737"/>
    </source>
</evidence>
<evidence type="ECO:0000256" key="5">
    <source>
        <dbReference type="ARBA" id="ARBA00022771"/>
    </source>
</evidence>
<dbReference type="InterPro" id="IPR010531">
    <property type="entry name" value="NOA36"/>
</dbReference>
<dbReference type="PANTHER" id="PTHR13214">
    <property type="entry name" value="ZINC FINGER PROTEIN 330"/>
    <property type="match status" value="1"/>
</dbReference>
<keyword evidence="5" id="KW-0863">Zinc-finger</keyword>
<evidence type="ECO:0000256" key="6">
    <source>
        <dbReference type="ARBA" id="ARBA00022833"/>
    </source>
</evidence>
<evidence type="ECO:0000256" key="7">
    <source>
        <dbReference type="ARBA" id="ARBA00023242"/>
    </source>
</evidence>
<evidence type="ECO:0000256" key="2">
    <source>
        <dbReference type="ARBA" id="ARBA00007212"/>
    </source>
</evidence>
<accession>A0A6A0GWU1</accession>
<keyword evidence="3" id="KW-0479">Metal-binding</keyword>
<evidence type="ECO:0000256" key="3">
    <source>
        <dbReference type="ARBA" id="ARBA00022723"/>
    </source>
</evidence>
<organism evidence="8">
    <name type="scientific">Hyalella azteca</name>
    <name type="common">Amphipod</name>
    <dbReference type="NCBI Taxonomy" id="294128"/>
    <lineage>
        <taxon>Eukaryota</taxon>
        <taxon>Metazoa</taxon>
        <taxon>Ecdysozoa</taxon>
        <taxon>Arthropoda</taxon>
        <taxon>Crustacea</taxon>
        <taxon>Multicrustacea</taxon>
        <taxon>Malacostraca</taxon>
        <taxon>Eumalacostraca</taxon>
        <taxon>Peracarida</taxon>
        <taxon>Amphipoda</taxon>
        <taxon>Senticaudata</taxon>
        <taxon>Talitrida</taxon>
        <taxon>Talitroidea</taxon>
        <taxon>Hyalellidae</taxon>
        <taxon>Hyalella</taxon>
    </lineage>
</organism>
<dbReference type="EMBL" id="JQDR03012609">
    <property type="protein sequence ID" value="KAA0191007.1"/>
    <property type="molecule type" value="Genomic_DNA"/>
</dbReference>
<comment type="similarity">
    <text evidence="2">Belongs to the NOA36 family.</text>
</comment>
<name>A0A6A0GWU1_HYAAZ</name>
<proteinExistence type="inferred from homology"/>
<gene>
    <name evidence="8" type="ORF">HAZT_HAZT008123</name>
</gene>
<evidence type="ECO:0000313" key="8">
    <source>
        <dbReference type="EMBL" id="KAA0191007.1"/>
    </source>
</evidence>
<keyword evidence="4" id="KW-0677">Repeat</keyword>
<dbReference type="AlphaFoldDB" id="A0A6A0GWU1"/>
<comment type="caution">
    <text evidence="8">The sequence shown here is derived from an EMBL/GenBank/DDBJ whole genome shotgun (WGS) entry which is preliminary data.</text>
</comment>
<keyword evidence="6" id="KW-0862">Zinc</keyword>
<dbReference type="Proteomes" id="UP000711488">
    <property type="component" value="Unassembled WGS sequence"/>
</dbReference>
<protein>
    <submittedName>
        <fullName evidence="8">Uncharacterized protein</fullName>
    </submittedName>
</protein>
<dbReference type="GO" id="GO:0005730">
    <property type="term" value="C:nucleolus"/>
    <property type="evidence" value="ECO:0007669"/>
    <property type="project" value="UniProtKB-SubCell"/>
</dbReference>
<reference evidence="8" key="1">
    <citation type="submission" date="2014-08" db="EMBL/GenBank/DDBJ databases">
        <authorList>
            <person name="Murali S."/>
            <person name="Richards S."/>
            <person name="Bandaranaike D."/>
            <person name="Bellair M."/>
            <person name="Blankenburg K."/>
            <person name="Chao H."/>
            <person name="Dinh H."/>
            <person name="Doddapaneni H."/>
            <person name="Dugan-Rocha S."/>
            <person name="Elkadiri S."/>
            <person name="Gnanaolivu R."/>
            <person name="Hughes D."/>
            <person name="Lee S."/>
            <person name="Li M."/>
            <person name="Ming W."/>
            <person name="Munidasa M."/>
            <person name="Muniz J."/>
            <person name="Nguyen L."/>
            <person name="Osuji N."/>
            <person name="Pu L.-L."/>
            <person name="Puazo M."/>
            <person name="Skinner E."/>
            <person name="Qu C."/>
            <person name="Quiroz J."/>
            <person name="Raj R."/>
            <person name="Weissenberger G."/>
            <person name="Xin Y."/>
            <person name="Zou X."/>
            <person name="Han Y."/>
            <person name="Worley K."/>
            <person name="Muzny D."/>
            <person name="Gibbs R."/>
        </authorList>
    </citation>
    <scope>NUCLEOTIDE SEQUENCE</scope>
    <source>
        <strain evidence="8">HAZT.00-mixed</strain>
        <tissue evidence="8">Whole organism</tissue>
    </source>
</reference>
<feature type="non-terminal residue" evidence="8">
    <location>
        <position position="152"/>
    </location>
</feature>
<reference evidence="8" key="2">
    <citation type="journal article" date="2018" name="Environ. Sci. Technol.">
        <title>The Toxicogenome of Hyalella azteca: A Model for Sediment Ecotoxicology and Evolutionary Toxicology.</title>
        <authorList>
            <person name="Poynton H.C."/>
            <person name="Hasenbein S."/>
            <person name="Benoit J.B."/>
            <person name="Sepulveda M.S."/>
            <person name="Poelchau M.F."/>
            <person name="Hughes D.S.T."/>
            <person name="Murali S.C."/>
            <person name="Chen S."/>
            <person name="Glastad K.M."/>
            <person name="Goodisman M.A.D."/>
            <person name="Werren J.H."/>
            <person name="Vineis J.H."/>
            <person name="Bowen J.L."/>
            <person name="Friedrich M."/>
            <person name="Jones J."/>
            <person name="Robertson H.M."/>
            <person name="Feyereisen R."/>
            <person name="Mechler-Hickson A."/>
            <person name="Mathers N."/>
            <person name="Lee C.E."/>
            <person name="Colbourne J.K."/>
            <person name="Biales A."/>
            <person name="Johnston J.S."/>
            <person name="Wellborn G.A."/>
            <person name="Rosendale A.J."/>
            <person name="Cridge A.G."/>
            <person name="Munoz-Torres M.C."/>
            <person name="Bain P.A."/>
            <person name="Manny A.R."/>
            <person name="Major K.M."/>
            <person name="Lambert F.N."/>
            <person name="Vulpe C.D."/>
            <person name="Tuck P."/>
            <person name="Blalock B.J."/>
            <person name="Lin Y.Y."/>
            <person name="Smith M.E."/>
            <person name="Ochoa-Acuna H."/>
            <person name="Chen M.M."/>
            <person name="Childers C.P."/>
            <person name="Qu J."/>
            <person name="Dugan S."/>
            <person name="Lee S.L."/>
            <person name="Chao H."/>
            <person name="Dinh H."/>
            <person name="Han Y."/>
            <person name="Doddapaneni H."/>
            <person name="Worley K.C."/>
            <person name="Muzny D.M."/>
            <person name="Gibbs R.A."/>
            <person name="Richards S."/>
        </authorList>
    </citation>
    <scope>NUCLEOTIDE SEQUENCE</scope>
    <source>
        <strain evidence="8">HAZT.00-mixed</strain>
        <tissue evidence="8">Whole organism</tissue>
    </source>
</reference>